<protein>
    <submittedName>
        <fullName evidence="4">Fe-S cluster assembly protein SufD</fullName>
    </submittedName>
</protein>
<comment type="caution">
    <text evidence="4">The sequence shown here is derived from an EMBL/GenBank/DDBJ whole genome shotgun (WGS) entry which is preliminary data.</text>
</comment>
<dbReference type="InterPro" id="IPR045595">
    <property type="entry name" value="SufBD_N"/>
</dbReference>
<dbReference type="PANTHER" id="PTHR43575:SF1">
    <property type="entry name" value="PROTEIN ABCI7, CHLOROPLASTIC"/>
    <property type="match status" value="1"/>
</dbReference>
<comment type="similarity">
    <text evidence="1">Belongs to the iron-sulfur cluster assembly SufBD family.</text>
</comment>
<evidence type="ECO:0000313" key="4">
    <source>
        <dbReference type="EMBL" id="MBB6083598.1"/>
    </source>
</evidence>
<dbReference type="InterPro" id="IPR055346">
    <property type="entry name" value="Fe-S_cluster_assembly_SufBD"/>
</dbReference>
<feature type="domain" description="SUF system FeS cluster assembly SufBD N-terminal" evidence="3">
    <location>
        <begin position="24"/>
        <end position="174"/>
    </location>
</feature>
<dbReference type="AlphaFoldDB" id="A0A7W9WNI5"/>
<dbReference type="Pfam" id="PF01458">
    <property type="entry name" value="SUFBD_core"/>
    <property type="match status" value="1"/>
</dbReference>
<dbReference type="GO" id="GO:0016226">
    <property type="term" value="P:iron-sulfur cluster assembly"/>
    <property type="evidence" value="ECO:0007669"/>
    <property type="project" value="InterPro"/>
</dbReference>
<organism evidence="4 5">
    <name type="scientific">Castellaniella defragrans</name>
    <name type="common">Alcaligenes defragrans</name>
    <dbReference type="NCBI Taxonomy" id="75697"/>
    <lineage>
        <taxon>Bacteria</taxon>
        <taxon>Pseudomonadati</taxon>
        <taxon>Pseudomonadota</taxon>
        <taxon>Betaproteobacteria</taxon>
        <taxon>Burkholderiales</taxon>
        <taxon>Alcaligenaceae</taxon>
        <taxon>Castellaniella</taxon>
    </lineage>
</organism>
<proteinExistence type="inferred from homology"/>
<dbReference type="InterPro" id="IPR037284">
    <property type="entry name" value="SUF_FeS_clus_asmbl_SufBD_sf"/>
</dbReference>
<evidence type="ECO:0000313" key="5">
    <source>
        <dbReference type="Proteomes" id="UP000541136"/>
    </source>
</evidence>
<evidence type="ECO:0000256" key="1">
    <source>
        <dbReference type="ARBA" id="ARBA00043967"/>
    </source>
</evidence>
<accession>A0A7W9WNI5</accession>
<evidence type="ECO:0000259" key="3">
    <source>
        <dbReference type="Pfam" id="PF19295"/>
    </source>
</evidence>
<dbReference type="SUPFAM" id="SSF101960">
    <property type="entry name" value="Stabilizer of iron transporter SufD"/>
    <property type="match status" value="1"/>
</dbReference>
<dbReference type="Proteomes" id="UP000541136">
    <property type="component" value="Unassembled WGS sequence"/>
</dbReference>
<dbReference type="PANTHER" id="PTHR43575">
    <property type="entry name" value="PROTEIN ABCI7, CHLOROPLASTIC"/>
    <property type="match status" value="1"/>
</dbReference>
<name>A0A7W9WNI5_CASDE</name>
<dbReference type="Pfam" id="PF19295">
    <property type="entry name" value="SufBD_N"/>
    <property type="match status" value="1"/>
</dbReference>
<dbReference type="EMBL" id="JACHIB010000008">
    <property type="protein sequence ID" value="MBB6083598.1"/>
    <property type="molecule type" value="Genomic_DNA"/>
</dbReference>
<dbReference type="InterPro" id="IPR000825">
    <property type="entry name" value="SUF_FeS_clus_asmbl_SufBD_core"/>
</dbReference>
<feature type="domain" description="SUF system FeS cluster assembly SufBD core" evidence="2">
    <location>
        <begin position="183"/>
        <end position="410"/>
    </location>
</feature>
<dbReference type="InterPro" id="IPR011542">
    <property type="entry name" value="SUF_FeS_clus_asmbl_SufD"/>
</dbReference>
<evidence type="ECO:0000259" key="2">
    <source>
        <dbReference type="Pfam" id="PF01458"/>
    </source>
</evidence>
<dbReference type="RefSeq" id="WP_084330593.1">
    <property type="nucleotide sequence ID" value="NZ_JACHIB010000008.1"/>
</dbReference>
<reference evidence="4 5" key="1">
    <citation type="submission" date="2020-08" db="EMBL/GenBank/DDBJ databases">
        <title>Genomic Encyclopedia of Type Strains, Phase IV (KMG-IV): sequencing the most valuable type-strain genomes for metagenomic binning, comparative biology and taxonomic classification.</title>
        <authorList>
            <person name="Goeker M."/>
        </authorList>
    </citation>
    <scope>NUCLEOTIDE SEQUENCE [LARGE SCALE GENOMIC DNA]</scope>
    <source>
        <strain evidence="4 5">DSM 12141</strain>
    </source>
</reference>
<sequence length="445" mass="47672">MSGQHQASPASAGLQAWADAFGRRAGSLPGAGVPWLADVRRRALDRFMSEGWPTPRIEAWRHTSLAPLAAAAFDDGDAQPVAEQVAALKAADPGHWLVFVDGAYDAALSEVGALPAGATVLPLSQAWAEHAEAIRAAYGDAADGHSTSALNLALASDGAWVRLGRGVALDRPIHLVCAAASPRAAHFLRHLVQAEAGAQATVVEHYVGAPGAANFRHAATRLRLDQDARITHLKLQQESEQAWHLGEIDATQGRGSYFASHSVSLGARLARHDIATHFADERCETLLNGLYYVDQRRHVDHHTLIGHEKPRCVSHESYRGIMADASHGVFSGRILVAPGADGTDAIQRNDSLLLSRLAKSDARPELEIYADDVKCAHGATVGRIDEDSLFYLRSRGLDEAHARDILIYAFAAASVARIESDPLRRRVERAVRALLPGGAALEEAA</sequence>
<gene>
    <name evidence="4" type="ORF">HNR28_001637</name>
</gene>
<dbReference type="NCBIfam" id="TIGR01981">
    <property type="entry name" value="sufD"/>
    <property type="match status" value="1"/>
</dbReference>